<dbReference type="Proteomes" id="UP000078348">
    <property type="component" value="Unassembled WGS sequence"/>
</dbReference>
<dbReference type="AlphaFoldDB" id="A0A196SH84"/>
<name>A0A196SH84_BLAHN</name>
<gene>
    <name evidence="3" type="ORF">AV274_2964</name>
</gene>
<dbReference type="InterPro" id="IPR029071">
    <property type="entry name" value="Ubiquitin-like_domsf"/>
</dbReference>
<protein>
    <recommendedName>
        <fullName evidence="2">Ubiquitin-like domain-containing protein</fullName>
    </recommendedName>
</protein>
<dbReference type="InterPro" id="IPR000626">
    <property type="entry name" value="Ubiquitin-like_dom"/>
</dbReference>
<comment type="caution">
    <text evidence="3">The sequence shown here is derived from an EMBL/GenBank/DDBJ whole genome shotgun (WGS) entry which is preliminary data.</text>
</comment>
<feature type="domain" description="Ubiquitin-like" evidence="2">
    <location>
        <begin position="27"/>
        <end position="101"/>
    </location>
</feature>
<dbReference type="SUPFAM" id="SSF54236">
    <property type="entry name" value="Ubiquitin-like"/>
    <property type="match status" value="1"/>
</dbReference>
<evidence type="ECO:0000259" key="2">
    <source>
        <dbReference type="PROSITE" id="PS50053"/>
    </source>
</evidence>
<accession>A0A196SH84</accession>
<organism evidence="3 4">
    <name type="scientific">Blastocystis sp. subtype 1 (strain ATCC 50177 / NandII)</name>
    <dbReference type="NCBI Taxonomy" id="478820"/>
    <lineage>
        <taxon>Eukaryota</taxon>
        <taxon>Sar</taxon>
        <taxon>Stramenopiles</taxon>
        <taxon>Bigyra</taxon>
        <taxon>Opalozoa</taxon>
        <taxon>Opalinata</taxon>
        <taxon>Blastocystidae</taxon>
        <taxon>Blastocystis</taxon>
    </lineage>
</organism>
<evidence type="ECO:0000313" key="4">
    <source>
        <dbReference type="Proteomes" id="UP000078348"/>
    </source>
</evidence>
<reference evidence="3 4" key="1">
    <citation type="submission" date="2016-05" db="EMBL/GenBank/DDBJ databases">
        <title>Nuclear genome of Blastocystis sp. subtype 1 NandII.</title>
        <authorList>
            <person name="Gentekaki E."/>
            <person name="Curtis B."/>
            <person name="Stairs C."/>
            <person name="Eme L."/>
            <person name="Herman E."/>
            <person name="Klimes V."/>
            <person name="Arias M.C."/>
            <person name="Elias M."/>
            <person name="Hilliou F."/>
            <person name="Klute M."/>
            <person name="Malik S.-B."/>
            <person name="Pightling A."/>
            <person name="Rachubinski R."/>
            <person name="Salas D."/>
            <person name="Schlacht A."/>
            <person name="Suga H."/>
            <person name="Archibald J."/>
            <person name="Ball S.G."/>
            <person name="Clark G."/>
            <person name="Dacks J."/>
            <person name="Van Der Giezen M."/>
            <person name="Tsaousis A."/>
            <person name="Roger A."/>
        </authorList>
    </citation>
    <scope>NUCLEOTIDE SEQUENCE [LARGE SCALE GENOMIC DNA]</scope>
    <source>
        <strain evidence="4">ATCC 50177 / NandII</strain>
    </source>
</reference>
<dbReference type="PROSITE" id="PS50053">
    <property type="entry name" value="UBIQUITIN_2"/>
    <property type="match status" value="1"/>
</dbReference>
<keyword evidence="4" id="KW-1185">Reference proteome</keyword>
<dbReference type="Pfam" id="PF11976">
    <property type="entry name" value="Rad60-SLD"/>
    <property type="match status" value="1"/>
</dbReference>
<dbReference type="InterPro" id="IPR022617">
    <property type="entry name" value="Rad60/SUMO-like_dom"/>
</dbReference>
<dbReference type="EMBL" id="LXWW01000153">
    <property type="protein sequence ID" value="OAO15324.1"/>
    <property type="molecule type" value="Genomic_DNA"/>
</dbReference>
<feature type="region of interest" description="Disordered" evidence="1">
    <location>
        <begin position="1"/>
        <end position="22"/>
    </location>
</feature>
<dbReference type="Gene3D" id="3.10.20.90">
    <property type="entry name" value="Phosphatidylinositol 3-kinase Catalytic Subunit, Chain A, domain 1"/>
    <property type="match status" value="1"/>
</dbReference>
<dbReference type="OrthoDB" id="1043111at2759"/>
<proteinExistence type="predicted"/>
<evidence type="ECO:0000256" key="1">
    <source>
        <dbReference type="SAM" id="MobiDB-lite"/>
    </source>
</evidence>
<evidence type="ECO:0000313" key="3">
    <source>
        <dbReference type="EMBL" id="OAO15324.1"/>
    </source>
</evidence>
<sequence length="381" mass="42956">MESIAPKEAATEKTTTQTKPDITPSSFFINIKSINSDGTIDGMQDIRIEVKRTDLIAAVKQKYIDSGRCKYPDYIVLQFNGKELSDNTTVMENDLFADCTVFHQYSNVKPFSKVDYGKLAKQIHEQALKDKDYHHAGFDPVLGTWDQQWEKGDEWESYPTVMVPDQEELNKNAAIVPKKAPSFNPLDTSEYPNRVFKNMFVSVVGGFIFQVMHRMEGKWSGLSAVPVGVSLVDGDEMEEEDDAPVTTCDLRFDSHGYWVERRSNVDPTGLVSTRTIRYTPIGNGKLRVEMSDGMYAECKVEMVEMSPYLLITTAVNAHTGKPVLVESVTILDNTRRVRTIQDFSSVGNMTDVYVINEKRVLDPSAQSIAPYEMLHTKTESI</sequence>